<comment type="caution">
    <text evidence="3">The sequence shown here is derived from an EMBL/GenBank/DDBJ whole genome shotgun (WGS) entry which is preliminary data.</text>
</comment>
<keyword evidence="2" id="KW-0472">Membrane</keyword>
<gene>
    <name evidence="3" type="ORF">E1283_25780</name>
</gene>
<keyword evidence="2" id="KW-0812">Transmembrane</keyword>
<evidence type="ECO:0000313" key="3">
    <source>
        <dbReference type="EMBL" id="TDC69598.1"/>
    </source>
</evidence>
<dbReference type="OrthoDB" id="3830613at2"/>
<dbReference type="RefSeq" id="WP_132820547.1">
    <property type="nucleotide sequence ID" value="NZ_SMKI01000333.1"/>
</dbReference>
<reference evidence="3 4" key="1">
    <citation type="submission" date="2019-03" db="EMBL/GenBank/DDBJ databases">
        <title>Draft genome sequences of novel Actinobacteria.</title>
        <authorList>
            <person name="Sahin N."/>
            <person name="Ay H."/>
            <person name="Saygin H."/>
        </authorList>
    </citation>
    <scope>NUCLEOTIDE SEQUENCE [LARGE SCALE GENOMIC DNA]</scope>
    <source>
        <strain evidence="3 4">DSM 41900</strain>
    </source>
</reference>
<dbReference type="Proteomes" id="UP000295345">
    <property type="component" value="Unassembled WGS sequence"/>
</dbReference>
<feature type="transmembrane region" description="Helical" evidence="2">
    <location>
        <begin position="30"/>
        <end position="52"/>
    </location>
</feature>
<feature type="region of interest" description="Disordered" evidence="1">
    <location>
        <begin position="49"/>
        <end position="78"/>
    </location>
</feature>
<sequence>MADDETSETAESPETPQAPADEPRRRRWPAVTAVAAAVTLIAGGVFGAQSLWGDGSSAPETQPAGSGGGAADGALPLDDSAGLPWGSYAALVPAGELPEAPERASIYRYQDGAVTEEAAAGLAETLGVDGELRESSGDTWTAAGPDAELPPLTVLRQAPGFWSYGGSVSAAEPAPTESAEPIGADEALRAAEPLLTALGLDADTARLTADQVAGSTRTVQAVPLVDGLPTVGLETELHYDADGSLLMAYGALALPEPAEERTTIGAQQALDAYNTDPDRPVIAPAEPQCVGTGSGPAEPMPPADGEPLECGPVTETDKPENAEATAELGLVLHQSEGSPVLVPSWLFTTDGVLATSWPAVDHRVEPAAGSGETGETGEGSPGESGEQPADPGPIDETGMTVESYAPDDESLTITFWAGVCDEYTLVADESDDTVRVTVEATSPAPDGECIALAEQQTGELALTAPIADRTLLDEAGQELSTTD</sequence>
<evidence type="ECO:0000256" key="1">
    <source>
        <dbReference type="SAM" id="MobiDB-lite"/>
    </source>
</evidence>
<feature type="region of interest" description="Disordered" evidence="1">
    <location>
        <begin position="1"/>
        <end position="28"/>
    </location>
</feature>
<feature type="region of interest" description="Disordered" evidence="1">
    <location>
        <begin position="365"/>
        <end position="401"/>
    </location>
</feature>
<accession>A0A4R4SYX7</accession>
<proteinExistence type="predicted"/>
<dbReference type="AlphaFoldDB" id="A0A4R4SYX7"/>
<name>A0A4R4SYX7_9ACTN</name>
<organism evidence="3 4">
    <name type="scientific">Streptomyces hainanensis</name>
    <dbReference type="NCBI Taxonomy" id="402648"/>
    <lineage>
        <taxon>Bacteria</taxon>
        <taxon>Bacillati</taxon>
        <taxon>Actinomycetota</taxon>
        <taxon>Actinomycetes</taxon>
        <taxon>Kitasatosporales</taxon>
        <taxon>Streptomycetaceae</taxon>
        <taxon>Streptomyces</taxon>
    </lineage>
</organism>
<keyword evidence="4" id="KW-1185">Reference proteome</keyword>
<keyword evidence="2" id="KW-1133">Transmembrane helix</keyword>
<protein>
    <submittedName>
        <fullName evidence="3">Uncharacterized protein</fullName>
    </submittedName>
</protein>
<feature type="compositionally biased region" description="Gly residues" evidence="1">
    <location>
        <begin position="371"/>
        <end position="382"/>
    </location>
</feature>
<evidence type="ECO:0000313" key="4">
    <source>
        <dbReference type="Proteomes" id="UP000295345"/>
    </source>
</evidence>
<dbReference type="EMBL" id="SMKI01000333">
    <property type="protein sequence ID" value="TDC69598.1"/>
    <property type="molecule type" value="Genomic_DNA"/>
</dbReference>
<evidence type="ECO:0000256" key="2">
    <source>
        <dbReference type="SAM" id="Phobius"/>
    </source>
</evidence>